<sequence length="75" mass="8190">MRGAPWEGLFYGFVLQAVLGLGALVYALQTDDFLARTVAWTLVAVALVAGARTVRRAARQPDRQDRPVGRSWFGG</sequence>
<dbReference type="Proteomes" id="UP000265742">
    <property type="component" value="Unassembled WGS sequence"/>
</dbReference>
<keyword evidence="3" id="KW-1185">Reference proteome</keyword>
<keyword evidence="1" id="KW-0472">Membrane</keyword>
<gene>
    <name evidence="2" type="ORF">D1781_03625</name>
</gene>
<dbReference type="RefSeq" id="WP_119480886.1">
    <property type="nucleotide sequence ID" value="NZ_QXTG01000001.1"/>
</dbReference>
<proteinExistence type="predicted"/>
<feature type="transmembrane region" description="Helical" evidence="1">
    <location>
        <begin position="33"/>
        <end position="54"/>
    </location>
</feature>
<reference evidence="3" key="1">
    <citation type="submission" date="2018-09" db="EMBL/GenBank/DDBJ databases">
        <authorList>
            <person name="Kim I."/>
        </authorList>
    </citation>
    <scope>NUCLEOTIDE SEQUENCE [LARGE SCALE GENOMIC DNA]</scope>
    <source>
        <strain evidence="3">DD4a</strain>
    </source>
</reference>
<accession>A0A3A1U0S9</accession>
<evidence type="ECO:0000313" key="2">
    <source>
        <dbReference type="EMBL" id="RIX30525.1"/>
    </source>
</evidence>
<name>A0A3A1U0S9_9MICO</name>
<keyword evidence="1" id="KW-0812">Transmembrane</keyword>
<keyword evidence="1" id="KW-1133">Transmembrane helix</keyword>
<comment type="caution">
    <text evidence="2">The sequence shown here is derived from an EMBL/GenBank/DDBJ whole genome shotgun (WGS) entry which is preliminary data.</text>
</comment>
<evidence type="ECO:0000313" key="3">
    <source>
        <dbReference type="Proteomes" id="UP000265742"/>
    </source>
</evidence>
<feature type="transmembrane region" description="Helical" evidence="1">
    <location>
        <begin position="9"/>
        <end position="27"/>
    </location>
</feature>
<organism evidence="2 3">
    <name type="scientific">Amnibacterium setariae</name>
    <dbReference type="NCBI Taxonomy" id="2306585"/>
    <lineage>
        <taxon>Bacteria</taxon>
        <taxon>Bacillati</taxon>
        <taxon>Actinomycetota</taxon>
        <taxon>Actinomycetes</taxon>
        <taxon>Micrococcales</taxon>
        <taxon>Microbacteriaceae</taxon>
        <taxon>Amnibacterium</taxon>
    </lineage>
</organism>
<protein>
    <submittedName>
        <fullName evidence="2">Uncharacterized protein</fullName>
    </submittedName>
</protein>
<dbReference type="EMBL" id="QXTG01000001">
    <property type="protein sequence ID" value="RIX30525.1"/>
    <property type="molecule type" value="Genomic_DNA"/>
</dbReference>
<dbReference type="AlphaFoldDB" id="A0A3A1U0S9"/>
<evidence type="ECO:0000256" key="1">
    <source>
        <dbReference type="SAM" id="Phobius"/>
    </source>
</evidence>